<dbReference type="Proteomes" id="UP001180840">
    <property type="component" value="Unassembled WGS sequence"/>
</dbReference>
<keyword evidence="3" id="KW-1185">Reference proteome</keyword>
<protein>
    <submittedName>
        <fullName evidence="2">S-formylglutathione hydrolase FrmB</fullName>
    </submittedName>
</protein>
<dbReference type="InterPro" id="IPR050583">
    <property type="entry name" value="Mycobacterial_A85_antigen"/>
</dbReference>
<dbReference type="InterPro" id="IPR029058">
    <property type="entry name" value="AB_hydrolase_fold"/>
</dbReference>
<dbReference type="PANTHER" id="PTHR48098">
    <property type="entry name" value="ENTEROCHELIN ESTERASE-RELATED"/>
    <property type="match status" value="1"/>
</dbReference>
<evidence type="ECO:0000256" key="1">
    <source>
        <dbReference type="SAM" id="SignalP"/>
    </source>
</evidence>
<gene>
    <name evidence="2" type="ORF">J2S39_002539</name>
</gene>
<dbReference type="InterPro" id="IPR000801">
    <property type="entry name" value="Esterase-like"/>
</dbReference>
<evidence type="ECO:0000313" key="3">
    <source>
        <dbReference type="Proteomes" id="UP001180840"/>
    </source>
</evidence>
<dbReference type="SUPFAM" id="SSF53474">
    <property type="entry name" value="alpha/beta-Hydrolases"/>
    <property type="match status" value="1"/>
</dbReference>
<reference evidence="2" key="1">
    <citation type="submission" date="2023-07" db="EMBL/GenBank/DDBJ databases">
        <title>Sequencing the genomes of 1000 actinobacteria strains.</title>
        <authorList>
            <person name="Klenk H.-P."/>
        </authorList>
    </citation>
    <scope>NUCLEOTIDE SEQUENCE</scope>
    <source>
        <strain evidence="2">DSM 107476</strain>
    </source>
</reference>
<dbReference type="GO" id="GO:0016787">
    <property type="term" value="F:hydrolase activity"/>
    <property type="evidence" value="ECO:0007669"/>
    <property type="project" value="UniProtKB-KW"/>
</dbReference>
<feature type="signal peptide" evidence="1">
    <location>
        <begin position="1"/>
        <end position="31"/>
    </location>
</feature>
<organism evidence="2 3">
    <name type="scientific">Corynebacterium guangdongense</name>
    <dbReference type="NCBI Taxonomy" id="1783348"/>
    <lineage>
        <taxon>Bacteria</taxon>
        <taxon>Bacillati</taxon>
        <taxon>Actinomycetota</taxon>
        <taxon>Actinomycetes</taxon>
        <taxon>Mycobacteriales</taxon>
        <taxon>Corynebacteriaceae</taxon>
        <taxon>Corynebacterium</taxon>
    </lineage>
</organism>
<dbReference type="Gene3D" id="3.40.50.1820">
    <property type="entry name" value="alpha/beta hydrolase"/>
    <property type="match status" value="1"/>
</dbReference>
<dbReference type="RefSeq" id="WP_290196981.1">
    <property type="nucleotide sequence ID" value="NZ_CP047654.1"/>
</dbReference>
<proteinExistence type="predicted"/>
<evidence type="ECO:0000313" key="2">
    <source>
        <dbReference type="EMBL" id="MDR7330863.1"/>
    </source>
</evidence>
<feature type="chain" id="PRO_5046117688" evidence="1">
    <location>
        <begin position="32"/>
        <end position="375"/>
    </location>
</feature>
<keyword evidence="1" id="KW-0732">Signal</keyword>
<dbReference type="EMBL" id="JAVDXZ010000001">
    <property type="protein sequence ID" value="MDR7330863.1"/>
    <property type="molecule type" value="Genomic_DNA"/>
</dbReference>
<dbReference type="Pfam" id="PF00756">
    <property type="entry name" value="Esterase"/>
    <property type="match status" value="1"/>
</dbReference>
<dbReference type="PANTHER" id="PTHR48098:SF1">
    <property type="entry name" value="DIACYLGLYCEROL ACYLTRANSFERASE_MYCOLYLTRANSFERASE AG85A"/>
    <property type="match status" value="1"/>
</dbReference>
<comment type="caution">
    <text evidence="2">The sequence shown here is derived from an EMBL/GenBank/DDBJ whole genome shotgun (WGS) entry which is preliminary data.</text>
</comment>
<accession>A0ABU2A104</accession>
<sequence length="375" mass="39446">MKLLRKLAAPAAIAIALGAGMSGVAAPVAGAADVTPAQVAGDVAQSTISEFTQPSDRTWVKIADQNADRVLKLKAYSPSMGRDIPLAVIPATDPQGRRVADAPTIYLLNGAGGAEQNNDWFTLNPSTADHEGTIDFYSGKGVNVVIPMAGAFSYYMDWLGTPNSGYLTGPQKWETFLTKELPGPIENYLDAGNQRGIIGFSMSATSALLFAAHNTGFYDAAGAFSGCYSTSTPITYGFTGLTLDRGGSNPQTMLGPLGGSHNLYNDALVNAAGLRGTEMYISNGSGLAGETDMAGYYTARGVDPAIASANAAVLQFEGGIIEAASNGCTHDMKAKLDSLGIPADWNFRNTGTHSWPSWRDDLQLSWPTFERAFFG</sequence>
<name>A0ABU2A104_9CORY</name>
<keyword evidence="2" id="KW-0378">Hydrolase</keyword>